<name>A0A8S5LMM3_9CAUD</name>
<proteinExistence type="predicted"/>
<dbReference type="EMBL" id="BK015876">
    <property type="protein sequence ID" value="DAD71146.1"/>
    <property type="molecule type" value="Genomic_DNA"/>
</dbReference>
<reference evidence="1" key="1">
    <citation type="journal article" date="2021" name="Proc. Natl. Acad. Sci. U.S.A.">
        <title>A Catalog of Tens of Thousands of Viruses from Human Metagenomes Reveals Hidden Associations with Chronic Diseases.</title>
        <authorList>
            <person name="Tisza M.J."/>
            <person name="Buck C.B."/>
        </authorList>
    </citation>
    <scope>NUCLEOTIDE SEQUENCE</scope>
    <source>
        <strain evidence="1">CtiuS14</strain>
    </source>
</reference>
<accession>A0A8S5LMM3</accession>
<organism evidence="1">
    <name type="scientific">Podoviridae sp. ctiuS14</name>
    <dbReference type="NCBI Taxonomy" id="2827620"/>
    <lineage>
        <taxon>Viruses</taxon>
        <taxon>Duplodnaviria</taxon>
        <taxon>Heunggongvirae</taxon>
        <taxon>Uroviricota</taxon>
        <taxon>Caudoviricetes</taxon>
    </lineage>
</organism>
<evidence type="ECO:0000313" key="1">
    <source>
        <dbReference type="EMBL" id="DAD71146.1"/>
    </source>
</evidence>
<sequence>MYYFLDENKVIIGIGVEPHSIYESISFESLPSDIENPMGYTYINGVFEKSNELLEMEKVLAIKEKELEREKRLSSLVVSVGDKTFISDEVTQNRILRALQVLGKTESIKMNLADGSVASVSYSELKQVLKLMVLKTSEILTGDVDGK</sequence>
<protein>
    <submittedName>
        <fullName evidence="1">Uncharacterized protein</fullName>
    </submittedName>
</protein>